<dbReference type="GO" id="GO:0003677">
    <property type="term" value="F:DNA binding"/>
    <property type="evidence" value="ECO:0007669"/>
    <property type="project" value="UniProtKB-KW"/>
</dbReference>
<dbReference type="EMBL" id="JAALLZ010000002">
    <property type="protein sequence ID" value="NGU30121.1"/>
    <property type="molecule type" value="Genomic_DNA"/>
</dbReference>
<evidence type="ECO:0000313" key="6">
    <source>
        <dbReference type="Proteomes" id="UP000481454"/>
    </source>
</evidence>
<organism evidence="4">
    <name type="scientific">Clostridium perfringens</name>
    <dbReference type="NCBI Taxonomy" id="1502"/>
    <lineage>
        <taxon>Bacteria</taxon>
        <taxon>Bacillati</taxon>
        <taxon>Bacillota</taxon>
        <taxon>Clostridia</taxon>
        <taxon>Eubacteriales</taxon>
        <taxon>Clostridiaceae</taxon>
        <taxon>Clostridium</taxon>
    </lineage>
</organism>
<feature type="domain" description="HTH merR-type" evidence="1">
    <location>
        <begin position="4"/>
        <end position="41"/>
    </location>
</feature>
<dbReference type="Proteomes" id="UP000668358">
    <property type="component" value="Unassembled WGS sequence"/>
</dbReference>
<gene>
    <name evidence="4" type="ORF">G6Z02_06945</name>
    <name evidence="5" type="ORF">G6Z34_08355</name>
    <name evidence="2" type="ORF">I9063_000085</name>
    <name evidence="3" type="ORF">JJB78_01440</name>
</gene>
<dbReference type="Pfam" id="PF00376">
    <property type="entry name" value="MerR"/>
    <property type="match status" value="1"/>
</dbReference>
<reference evidence="2" key="1">
    <citation type="journal article" date="2018" name="Genome Biol.">
        <title>SKESA: strategic k-mer extension for scrupulous assemblies.</title>
        <authorList>
            <person name="Souvorov A."/>
            <person name="Agarwala R."/>
            <person name="Lipman D.J."/>
        </authorList>
    </citation>
    <scope>NUCLEOTIDE SEQUENCE</scope>
    <source>
        <strain evidence="2">C25</strain>
    </source>
</reference>
<reference evidence="3 7" key="4">
    <citation type="submission" date="2020-12" db="EMBL/GenBank/DDBJ databases">
        <title>Comparative genomics of Clostridium perfringens reveals patterns of host-associated phylogenetic clades and virulence factors.</title>
        <authorList>
            <person name="Smith A.H."/>
            <person name="Geier R."/>
        </authorList>
    </citation>
    <scope>NUCLEOTIDE SEQUENCE [LARGE SCALE GENOMIC DNA]</scope>
    <source>
        <strain evidence="3 7">CHD15829P</strain>
    </source>
</reference>
<accession>A0A6G4ZC71</accession>
<evidence type="ECO:0000259" key="1">
    <source>
        <dbReference type="PROSITE" id="PS50937"/>
    </source>
</evidence>
<dbReference type="SUPFAM" id="SSF46955">
    <property type="entry name" value="Putative DNA-binding domain"/>
    <property type="match status" value="1"/>
</dbReference>
<dbReference type="Proteomes" id="UP000481454">
    <property type="component" value="Unassembled WGS sequence"/>
</dbReference>
<evidence type="ECO:0000313" key="4">
    <source>
        <dbReference type="EMBL" id="NGT89953.1"/>
    </source>
</evidence>
<dbReference type="Gene3D" id="1.10.1660.10">
    <property type="match status" value="1"/>
</dbReference>
<name>A0A6G4ZC71_CLOPF</name>
<dbReference type="InterPro" id="IPR000551">
    <property type="entry name" value="MerR-type_HTH_dom"/>
</dbReference>
<dbReference type="RefSeq" id="WP_110003030.1">
    <property type="nucleotide sequence ID" value="NZ_CP139200.1"/>
</dbReference>
<evidence type="ECO:0000313" key="5">
    <source>
        <dbReference type="EMBL" id="NGU30121.1"/>
    </source>
</evidence>
<evidence type="ECO:0000313" key="3">
    <source>
        <dbReference type="EMBL" id="MBO3415189.1"/>
    </source>
</evidence>
<proteinExistence type="predicted"/>
<dbReference type="AlphaFoldDB" id="A0A6G4ZC71"/>
<dbReference type="PROSITE" id="PS50937">
    <property type="entry name" value="HTH_MERR_2"/>
    <property type="match status" value="1"/>
</dbReference>
<dbReference type="Proteomes" id="UP000855421">
    <property type="component" value="Unassembled WGS sequence"/>
</dbReference>
<evidence type="ECO:0000313" key="2">
    <source>
        <dbReference type="EMBL" id="HAT4296794.1"/>
    </source>
</evidence>
<comment type="caution">
    <text evidence="4">The sequence shown here is derived from an EMBL/GenBank/DDBJ whole genome shotgun (WGS) entry which is preliminary data.</text>
</comment>
<evidence type="ECO:0000313" key="7">
    <source>
        <dbReference type="Proteomes" id="UP000668358"/>
    </source>
</evidence>
<keyword evidence="4" id="KW-0238">DNA-binding</keyword>
<dbReference type="InterPro" id="IPR009061">
    <property type="entry name" value="DNA-bd_dom_put_sf"/>
</dbReference>
<dbReference type="EMBL" id="JAALNF010000002">
    <property type="protein sequence ID" value="NGT89953.1"/>
    <property type="molecule type" value="Genomic_DNA"/>
</dbReference>
<sequence length="41" mass="4971">MSKHYKPKEFAELLNVSVITLKRWDKDGKLKAFRTTTNRRY</sequence>
<dbReference type="EMBL" id="JAENRE010000001">
    <property type="protein sequence ID" value="MBO3415189.1"/>
    <property type="molecule type" value="Genomic_DNA"/>
</dbReference>
<protein>
    <submittedName>
        <fullName evidence="4">MerR family DNA-binding transcriptional regulator</fullName>
    </submittedName>
</protein>
<dbReference type="EMBL" id="DACTBT010000001">
    <property type="protein sequence ID" value="HAT4296794.1"/>
    <property type="molecule type" value="Genomic_DNA"/>
</dbReference>
<dbReference type="GO" id="GO:0006355">
    <property type="term" value="P:regulation of DNA-templated transcription"/>
    <property type="evidence" value="ECO:0007669"/>
    <property type="project" value="InterPro"/>
</dbReference>
<reference evidence="2" key="3">
    <citation type="submission" date="2020-07" db="EMBL/GenBank/DDBJ databases">
        <authorList>
            <consortium name="NCBI Pathogen Detection Project"/>
        </authorList>
    </citation>
    <scope>NUCLEOTIDE SEQUENCE</scope>
    <source>
        <strain evidence="2">C25</strain>
    </source>
</reference>
<reference evidence="4 6" key="2">
    <citation type="submission" date="2020-02" db="EMBL/GenBank/DDBJ databases">
        <title>Genomic Insights into the Phylogeny and Genetic Plasticity of the Human and Animal Enteric Pathogen Clostridium perfringens.</title>
        <authorList>
            <person name="Feng Y."/>
            <person name="Hu Y."/>
        </authorList>
    </citation>
    <scope>NUCLEOTIDE SEQUENCE</scope>
    <source>
        <strain evidence="4">CP-08</strain>
        <strain evidence="5 6">CP-40</strain>
    </source>
</reference>